<accession>A0ABW1NC81</accession>
<evidence type="ECO:0000313" key="2">
    <source>
        <dbReference type="Proteomes" id="UP001596137"/>
    </source>
</evidence>
<keyword evidence="2" id="KW-1185">Reference proteome</keyword>
<name>A0ABW1NC81_9ACTN</name>
<dbReference type="RefSeq" id="WP_380748286.1">
    <property type="nucleotide sequence ID" value="NZ_JBHSRF010000007.1"/>
</dbReference>
<proteinExistence type="predicted"/>
<comment type="caution">
    <text evidence="1">The sequence shown here is derived from an EMBL/GenBank/DDBJ whole genome shotgun (WGS) entry which is preliminary data.</text>
</comment>
<evidence type="ECO:0000313" key="1">
    <source>
        <dbReference type="EMBL" id="MFC6080955.1"/>
    </source>
</evidence>
<protein>
    <submittedName>
        <fullName evidence="1">Uncharacterized protein</fullName>
    </submittedName>
</protein>
<gene>
    <name evidence="1" type="ORF">ACFP1K_07270</name>
</gene>
<organism evidence="1 2">
    <name type="scientific">Sphaerisporangium aureirubrum</name>
    <dbReference type="NCBI Taxonomy" id="1544736"/>
    <lineage>
        <taxon>Bacteria</taxon>
        <taxon>Bacillati</taxon>
        <taxon>Actinomycetota</taxon>
        <taxon>Actinomycetes</taxon>
        <taxon>Streptosporangiales</taxon>
        <taxon>Streptosporangiaceae</taxon>
        <taxon>Sphaerisporangium</taxon>
    </lineage>
</organism>
<sequence length="126" mass="14079">MEDHQGEEPIAQLARLLIEAYLKIGKLLMRLPITIGLPPVEGKDGIDGQVAADAIQRAREVLDDMPMDDMASSMIDKLLLHWLIAQDLGALILIMGEEEWRLEAMGYSLLQVSVLLQMAELRLSQE</sequence>
<dbReference type="EMBL" id="JBHSRF010000007">
    <property type="protein sequence ID" value="MFC6080955.1"/>
    <property type="molecule type" value="Genomic_DNA"/>
</dbReference>
<reference evidence="2" key="1">
    <citation type="journal article" date="2019" name="Int. J. Syst. Evol. Microbiol.">
        <title>The Global Catalogue of Microorganisms (GCM) 10K type strain sequencing project: providing services to taxonomists for standard genome sequencing and annotation.</title>
        <authorList>
            <consortium name="The Broad Institute Genomics Platform"/>
            <consortium name="The Broad Institute Genome Sequencing Center for Infectious Disease"/>
            <person name="Wu L."/>
            <person name="Ma J."/>
        </authorList>
    </citation>
    <scope>NUCLEOTIDE SEQUENCE [LARGE SCALE GENOMIC DNA]</scope>
    <source>
        <strain evidence="2">JCM 30346</strain>
    </source>
</reference>
<dbReference type="Proteomes" id="UP001596137">
    <property type="component" value="Unassembled WGS sequence"/>
</dbReference>